<dbReference type="RefSeq" id="WP_207968864.1">
    <property type="nucleotide sequence ID" value="NZ_JAGBKN010000001.1"/>
</dbReference>
<dbReference type="CDD" id="cd00267">
    <property type="entry name" value="ABC_ATPase"/>
    <property type="match status" value="1"/>
</dbReference>
<dbReference type="InterPro" id="IPR003593">
    <property type="entry name" value="AAA+_ATPase"/>
</dbReference>
<dbReference type="InterPro" id="IPR027417">
    <property type="entry name" value="P-loop_NTPase"/>
</dbReference>
<proteinExistence type="predicted"/>
<dbReference type="PANTHER" id="PTHR32182:SF23">
    <property type="entry name" value="ATP BINDING PROTEIN"/>
    <property type="match status" value="1"/>
</dbReference>
<comment type="caution">
    <text evidence="3">The sequence shown here is derived from an EMBL/GenBank/DDBJ whole genome shotgun (WGS) entry which is preliminary data.</text>
</comment>
<feature type="domain" description="AAA+ ATPase" evidence="2">
    <location>
        <begin position="28"/>
        <end position="423"/>
    </location>
</feature>
<dbReference type="GO" id="GO:0000731">
    <property type="term" value="P:DNA synthesis involved in DNA repair"/>
    <property type="evidence" value="ECO:0007669"/>
    <property type="project" value="TreeGrafter"/>
</dbReference>
<evidence type="ECO:0000313" key="4">
    <source>
        <dbReference type="Proteomes" id="UP000664161"/>
    </source>
</evidence>
<dbReference type="SUPFAM" id="SSF52540">
    <property type="entry name" value="P-loop containing nucleoside triphosphate hydrolases"/>
    <property type="match status" value="1"/>
</dbReference>
<keyword evidence="1" id="KW-0175">Coiled coil</keyword>
<evidence type="ECO:0000259" key="2">
    <source>
        <dbReference type="SMART" id="SM00382"/>
    </source>
</evidence>
<accession>A0AAW4IUB8</accession>
<evidence type="ECO:0000256" key="1">
    <source>
        <dbReference type="SAM" id="Coils"/>
    </source>
</evidence>
<sequence length="500" mass="56830">MDIKKLTLNHLGRFDSLEIDVAPTAEHPSNVTIFIGNNGAGKTSILEALATSLSWFVARLRNEKGSGNTINELSILDNAPAASITLQLSDQAQSSNDSELSLYEWTLAKARKGRKSDKSSALSQLNKLVDSYRQQLTDNDNASLPLIAYYPVERSVLDIPLKIRNKHNFDQIDGYDSALNQGVDFRRFFEWFREREDIENEERLRYRENSWSEQIQEVKRQEELTEIYKKKAEELRKRQDENLSTEERINNLKELTKFIEEVTTFRENFKNIDKINDSRIEDKQLTAVRTAISAFMPDLSNIRVQRKPRLHMAVDKNGQSLNVMQLSQGEKSLMALVGDIARRLAMMNPDLDDPLQGDGIILIDEVDMHLHPSWQRNLVPRFTATFPNCQIVLSTHSPLVISDQKDILVYLLDDGEIGALPPLYGADVNTVLLEAMDTDVRNPDINDQLNDLLDAIQDGDVDDAKALMQTLECELPAGNMGLAKARLLLRKKELQLAKNR</sequence>
<dbReference type="InterPro" id="IPR003959">
    <property type="entry name" value="ATPase_AAA_core"/>
</dbReference>
<evidence type="ECO:0000313" key="3">
    <source>
        <dbReference type="EMBL" id="MBO1515852.1"/>
    </source>
</evidence>
<dbReference type="GO" id="GO:0016887">
    <property type="term" value="F:ATP hydrolysis activity"/>
    <property type="evidence" value="ECO:0007669"/>
    <property type="project" value="InterPro"/>
</dbReference>
<gene>
    <name evidence="3" type="ORF">J3491_00705</name>
</gene>
<feature type="coiled-coil region" evidence="1">
    <location>
        <begin position="218"/>
        <end position="255"/>
    </location>
</feature>
<dbReference type="Proteomes" id="UP000664161">
    <property type="component" value="Unassembled WGS sequence"/>
</dbReference>
<protein>
    <submittedName>
        <fullName evidence="3">AAA family ATPase</fullName>
    </submittedName>
</protein>
<organism evidence="3 4">
    <name type="scientific">Psychrobacter halodurans</name>
    <dbReference type="NCBI Taxonomy" id="2818439"/>
    <lineage>
        <taxon>Bacteria</taxon>
        <taxon>Pseudomonadati</taxon>
        <taxon>Pseudomonadota</taxon>
        <taxon>Gammaproteobacteria</taxon>
        <taxon>Moraxellales</taxon>
        <taxon>Moraxellaceae</taxon>
        <taxon>Psychrobacter</taxon>
    </lineage>
</organism>
<dbReference type="EMBL" id="JAGBKN010000001">
    <property type="protein sequence ID" value="MBO1515852.1"/>
    <property type="molecule type" value="Genomic_DNA"/>
</dbReference>
<dbReference type="Gene3D" id="3.40.50.300">
    <property type="entry name" value="P-loop containing nucleotide triphosphate hydrolases"/>
    <property type="match status" value="1"/>
</dbReference>
<dbReference type="GO" id="GO:0006302">
    <property type="term" value="P:double-strand break repair"/>
    <property type="evidence" value="ECO:0007669"/>
    <property type="project" value="InterPro"/>
</dbReference>
<keyword evidence="4" id="KW-1185">Reference proteome</keyword>
<dbReference type="AlphaFoldDB" id="A0AAW4IUB8"/>
<dbReference type="SMART" id="SM00382">
    <property type="entry name" value="AAA"/>
    <property type="match status" value="1"/>
</dbReference>
<name>A0AAW4IUB8_9GAMM</name>
<dbReference type="PANTHER" id="PTHR32182">
    <property type="entry name" value="DNA REPLICATION AND REPAIR PROTEIN RECF"/>
    <property type="match status" value="1"/>
</dbReference>
<dbReference type="Pfam" id="PF13304">
    <property type="entry name" value="AAA_21"/>
    <property type="match status" value="1"/>
</dbReference>
<reference evidence="3 4" key="1">
    <citation type="submission" date="2021-03" db="EMBL/GenBank/DDBJ databases">
        <authorList>
            <person name="Shang D.-D."/>
            <person name="Du Z.-J."/>
            <person name="Chen G.-J."/>
        </authorList>
    </citation>
    <scope>NUCLEOTIDE SEQUENCE [LARGE SCALE GENOMIC DNA]</scope>
    <source>
        <strain evidence="3 4">F2608</strain>
    </source>
</reference>